<dbReference type="PANTHER" id="PTHR43025:SF3">
    <property type="entry name" value="MONOGALACTOSYLDIACYLGLYCEROL SYNTHASE 1, CHLOROPLASTIC"/>
    <property type="match status" value="1"/>
</dbReference>
<dbReference type="GO" id="GO:0009247">
    <property type="term" value="P:glycolipid biosynthetic process"/>
    <property type="evidence" value="ECO:0007669"/>
    <property type="project" value="InterPro"/>
</dbReference>
<protein>
    <submittedName>
        <fullName evidence="5">Putative monogalactosyldiacylglycerol synthase, chloroplastic</fullName>
    </submittedName>
</protein>
<dbReference type="OrthoDB" id="1663468at2759"/>
<reference evidence="5 6" key="1">
    <citation type="journal article" date="2014" name="BMC Genomics">
        <title>Oil accumulation mechanisms of the oleaginous microalga Chlorella protothecoides revealed through its genome, transcriptomes, and proteomes.</title>
        <authorList>
            <person name="Gao C."/>
            <person name="Wang Y."/>
            <person name="Shen Y."/>
            <person name="Yan D."/>
            <person name="He X."/>
            <person name="Dai J."/>
            <person name="Wu Q."/>
        </authorList>
    </citation>
    <scope>NUCLEOTIDE SEQUENCE [LARGE SCALE GENOMIC DNA]</scope>
    <source>
        <strain evidence="5 6">0710</strain>
    </source>
</reference>
<dbReference type="Pfam" id="PF06925">
    <property type="entry name" value="MGDG_synth"/>
    <property type="match status" value="1"/>
</dbReference>
<organism evidence="5 6">
    <name type="scientific">Auxenochlorella protothecoides</name>
    <name type="common">Green microalga</name>
    <name type="synonym">Chlorella protothecoides</name>
    <dbReference type="NCBI Taxonomy" id="3075"/>
    <lineage>
        <taxon>Eukaryota</taxon>
        <taxon>Viridiplantae</taxon>
        <taxon>Chlorophyta</taxon>
        <taxon>core chlorophytes</taxon>
        <taxon>Trebouxiophyceae</taxon>
        <taxon>Chlorellales</taxon>
        <taxon>Chlorellaceae</taxon>
        <taxon>Auxenochlorella</taxon>
    </lineage>
</organism>
<sequence length="90" mass="10171">MSDTGGGHRASAQALKAGFEELYGDAYKIVPVRVLRQRIRNGLQKAINFATVVTDLTRCHNTWYYHRVDRCFVATEASKRQALDMGLKVK</sequence>
<evidence type="ECO:0000313" key="6">
    <source>
        <dbReference type="Proteomes" id="UP000028924"/>
    </source>
</evidence>
<dbReference type="RefSeq" id="XP_011398659.1">
    <property type="nucleotide sequence ID" value="XM_011400357.1"/>
</dbReference>
<dbReference type="GeneID" id="23613996"/>
<dbReference type="Proteomes" id="UP000028924">
    <property type="component" value="Unassembled WGS sequence"/>
</dbReference>
<dbReference type="PANTHER" id="PTHR43025">
    <property type="entry name" value="MONOGALACTOSYLDIACYLGLYCEROL SYNTHASE"/>
    <property type="match status" value="1"/>
</dbReference>
<proteinExistence type="inferred from homology"/>
<dbReference type="GO" id="GO:0016020">
    <property type="term" value="C:membrane"/>
    <property type="evidence" value="ECO:0007669"/>
    <property type="project" value="GOC"/>
</dbReference>
<dbReference type="InterPro" id="IPR050519">
    <property type="entry name" value="Glycosyltransf_28_UgtP"/>
</dbReference>
<evidence type="ECO:0000256" key="3">
    <source>
        <dbReference type="ARBA" id="ARBA00022679"/>
    </source>
</evidence>
<keyword evidence="2" id="KW-0328">Glycosyltransferase</keyword>
<dbReference type="InterPro" id="IPR009695">
    <property type="entry name" value="Diacylglyc_glucosyltr_N"/>
</dbReference>
<dbReference type="EMBL" id="KL662122">
    <property type="protein sequence ID" value="KFM25763.1"/>
    <property type="molecule type" value="Genomic_DNA"/>
</dbReference>
<dbReference type="AlphaFoldDB" id="A0A087SJ59"/>
<dbReference type="KEGG" id="apro:F751_2605"/>
<keyword evidence="3" id="KW-0808">Transferase</keyword>
<evidence type="ECO:0000259" key="4">
    <source>
        <dbReference type="Pfam" id="PF06925"/>
    </source>
</evidence>
<accession>A0A087SJ59</accession>
<evidence type="ECO:0000256" key="1">
    <source>
        <dbReference type="ARBA" id="ARBA00006962"/>
    </source>
</evidence>
<gene>
    <name evidence="5" type="ORF">F751_2605</name>
</gene>
<dbReference type="GO" id="GO:0016758">
    <property type="term" value="F:hexosyltransferase activity"/>
    <property type="evidence" value="ECO:0007669"/>
    <property type="project" value="InterPro"/>
</dbReference>
<name>A0A087SJ59_AUXPR</name>
<dbReference type="STRING" id="3075.A0A087SJ59"/>
<feature type="domain" description="Diacylglycerol glucosyltransferase N-terminal" evidence="4">
    <location>
        <begin position="30"/>
        <end position="88"/>
    </location>
</feature>
<comment type="similarity">
    <text evidence="1">Belongs to the glycosyltransferase 28 family.</text>
</comment>
<evidence type="ECO:0000256" key="2">
    <source>
        <dbReference type="ARBA" id="ARBA00022676"/>
    </source>
</evidence>
<keyword evidence="6" id="KW-1185">Reference proteome</keyword>
<evidence type="ECO:0000313" key="5">
    <source>
        <dbReference type="EMBL" id="KFM25763.1"/>
    </source>
</evidence>